<feature type="signal peptide" evidence="1">
    <location>
        <begin position="1"/>
        <end position="21"/>
    </location>
</feature>
<dbReference type="InterPro" id="IPR046634">
    <property type="entry name" value="DUF6746"/>
</dbReference>
<accession>A0A3D9BYA1</accession>
<proteinExistence type="predicted"/>
<dbReference type="Pfam" id="PF20531">
    <property type="entry name" value="DUF6746"/>
    <property type="match status" value="1"/>
</dbReference>
<dbReference type="RefSeq" id="WP_115978314.1">
    <property type="nucleotide sequence ID" value="NZ_QOHR01000002.1"/>
</dbReference>
<protein>
    <submittedName>
        <fullName evidence="2">Uncharacterized protein</fullName>
    </submittedName>
</protein>
<comment type="caution">
    <text evidence="2">The sequence shown here is derived from an EMBL/GenBank/DDBJ whole genome shotgun (WGS) entry which is preliminary data.</text>
</comment>
<dbReference type="EMBL" id="QOHR01000002">
    <property type="protein sequence ID" value="REC58484.1"/>
    <property type="molecule type" value="Genomic_DNA"/>
</dbReference>
<organism evidence="2 3">
    <name type="scientific">Rhodosalinus sediminis</name>
    <dbReference type="NCBI Taxonomy" id="1940533"/>
    <lineage>
        <taxon>Bacteria</taxon>
        <taxon>Pseudomonadati</taxon>
        <taxon>Pseudomonadota</taxon>
        <taxon>Alphaproteobacteria</taxon>
        <taxon>Rhodobacterales</taxon>
        <taxon>Paracoccaceae</taxon>
        <taxon>Rhodosalinus</taxon>
    </lineage>
</organism>
<sequence length="126" mass="13537">MQTLKSFAAAAALGLAATALAASEDGEMQHYNVVESETLEAALTNFVDYNAKVRDVLAREDLSVADMEEIHEYTYTIEAALAKINEEMGALPETLEALHLASEDHDAAEVRSLAATYFETAAALAE</sequence>
<reference evidence="2 3" key="1">
    <citation type="journal article" date="2017" name="Int. J. Syst. Evol. Microbiol.">
        <title>Rhodosalinus sediminis gen. nov., sp. nov., isolated from marine saltern.</title>
        <authorList>
            <person name="Guo L.Y."/>
            <person name="Ling S.K."/>
            <person name="Li C.M."/>
            <person name="Chen G.J."/>
            <person name="Du Z.J."/>
        </authorList>
    </citation>
    <scope>NUCLEOTIDE SEQUENCE [LARGE SCALE GENOMIC DNA]</scope>
    <source>
        <strain evidence="2 3">WDN1C137</strain>
    </source>
</reference>
<gene>
    <name evidence="2" type="ORF">DRV84_02670</name>
</gene>
<keyword evidence="3" id="KW-1185">Reference proteome</keyword>
<name>A0A3D9BYA1_9RHOB</name>
<keyword evidence="1" id="KW-0732">Signal</keyword>
<dbReference type="Proteomes" id="UP000257131">
    <property type="component" value="Unassembled WGS sequence"/>
</dbReference>
<evidence type="ECO:0000313" key="3">
    <source>
        <dbReference type="Proteomes" id="UP000257131"/>
    </source>
</evidence>
<evidence type="ECO:0000256" key="1">
    <source>
        <dbReference type="SAM" id="SignalP"/>
    </source>
</evidence>
<dbReference type="OrthoDB" id="5975812at2"/>
<dbReference type="AlphaFoldDB" id="A0A3D9BYA1"/>
<feature type="chain" id="PRO_5017683846" evidence="1">
    <location>
        <begin position="22"/>
        <end position="126"/>
    </location>
</feature>
<evidence type="ECO:0000313" key="2">
    <source>
        <dbReference type="EMBL" id="REC58484.1"/>
    </source>
</evidence>